<dbReference type="Proteomes" id="UP001176883">
    <property type="component" value="Unassembled WGS sequence"/>
</dbReference>
<accession>A0ABT8WA55</accession>
<dbReference type="SUPFAM" id="SSF55909">
    <property type="entry name" value="Pentein"/>
    <property type="match status" value="1"/>
</dbReference>
<protein>
    <recommendedName>
        <fullName evidence="3">Arginine deiminase</fullName>
    </recommendedName>
</protein>
<evidence type="ECO:0000313" key="1">
    <source>
        <dbReference type="EMBL" id="MDO5970023.1"/>
    </source>
</evidence>
<dbReference type="EMBL" id="JAUOEK010000105">
    <property type="protein sequence ID" value="MDO5970023.1"/>
    <property type="molecule type" value="Genomic_DNA"/>
</dbReference>
<proteinExistence type="predicted"/>
<sequence>MNFKPSRKPDYLILSDEEYLRKKNNKEFSSKILAKKTLRSRFSELETTNTVLEAFANIKSFSFKNYGDYVCSVLKTNLVSDENGRVSDILLTVPPYYDPNSPNILVNPMDKRHLISLIRLMFNADNNRHFTMLCHSYQLEEVENWFDEIGIENSRFSLNISVFDYSIWAQDAYVALKDENNNTIICEGVLFPRADDHSIADDISAQTSNSTYQSYLFFQGGNILEIGDYVFIGKDYIIENLGRAHLETEKKVLDAFENLLGKPVISVGRDELIEEGHRRYLGGGYFQPIFHIDMYITPTGKKNHLDKDIILVGSPKLGRLAIGEVSKPNDFDIYFDEVETQLSNYFEVRRIPILPSYIHHLIRNDKGDIVREVKRYYYLSFNNAIVENYEEESNVYLPSFSQDVQWYLNNPDVIEYQGEINQRVSLDNAAKKVWEDLEFKVHQMDGLEDLAIGWGSVHCITKTLSRSSAEHLV</sequence>
<evidence type="ECO:0000313" key="2">
    <source>
        <dbReference type="Proteomes" id="UP001176883"/>
    </source>
</evidence>
<evidence type="ECO:0008006" key="3">
    <source>
        <dbReference type="Google" id="ProtNLM"/>
    </source>
</evidence>
<dbReference type="RefSeq" id="WP_303277717.1">
    <property type="nucleotide sequence ID" value="NZ_JAUOEK010000105.1"/>
</dbReference>
<dbReference type="Gene3D" id="3.75.10.10">
    <property type="entry name" value="L-arginine/glycine Amidinotransferase, Chain A"/>
    <property type="match status" value="1"/>
</dbReference>
<name>A0ABT8WA55_9FLAO</name>
<organism evidence="1 2">
    <name type="scientific">Flavivirga aquimarina</name>
    <dbReference type="NCBI Taxonomy" id="2027862"/>
    <lineage>
        <taxon>Bacteria</taxon>
        <taxon>Pseudomonadati</taxon>
        <taxon>Bacteroidota</taxon>
        <taxon>Flavobacteriia</taxon>
        <taxon>Flavobacteriales</taxon>
        <taxon>Flavobacteriaceae</taxon>
        <taxon>Flavivirga</taxon>
    </lineage>
</organism>
<gene>
    <name evidence="1" type="ORF">Q4Q35_09395</name>
</gene>
<keyword evidence="2" id="KW-1185">Reference proteome</keyword>
<reference evidence="1" key="1">
    <citation type="submission" date="2023-07" db="EMBL/GenBank/DDBJ databases">
        <title>Two novel species in the genus Flavivirga.</title>
        <authorList>
            <person name="Kwon K."/>
        </authorList>
    </citation>
    <scope>NUCLEOTIDE SEQUENCE</scope>
    <source>
        <strain evidence="1">KCTC 52353</strain>
    </source>
</reference>
<comment type="caution">
    <text evidence="1">The sequence shown here is derived from an EMBL/GenBank/DDBJ whole genome shotgun (WGS) entry which is preliminary data.</text>
</comment>